<organism evidence="1 2">
    <name type="scientific">Trichogramma brassicae</name>
    <dbReference type="NCBI Taxonomy" id="86971"/>
    <lineage>
        <taxon>Eukaryota</taxon>
        <taxon>Metazoa</taxon>
        <taxon>Ecdysozoa</taxon>
        <taxon>Arthropoda</taxon>
        <taxon>Hexapoda</taxon>
        <taxon>Insecta</taxon>
        <taxon>Pterygota</taxon>
        <taxon>Neoptera</taxon>
        <taxon>Endopterygota</taxon>
        <taxon>Hymenoptera</taxon>
        <taxon>Apocrita</taxon>
        <taxon>Proctotrupomorpha</taxon>
        <taxon>Chalcidoidea</taxon>
        <taxon>Trichogrammatidae</taxon>
        <taxon>Trichogramma</taxon>
    </lineage>
</organism>
<proteinExistence type="predicted"/>
<evidence type="ECO:0000313" key="1">
    <source>
        <dbReference type="EMBL" id="CAB0028901.1"/>
    </source>
</evidence>
<name>A0A6H5HTX9_9HYME</name>
<protein>
    <submittedName>
        <fullName evidence="1">Uncharacterized protein</fullName>
    </submittedName>
</protein>
<gene>
    <name evidence="1" type="ORF">TBRA_LOCUS1015</name>
</gene>
<reference evidence="1 2" key="1">
    <citation type="submission" date="2020-02" db="EMBL/GenBank/DDBJ databases">
        <authorList>
            <person name="Ferguson B K."/>
        </authorList>
    </citation>
    <scope>NUCLEOTIDE SEQUENCE [LARGE SCALE GENOMIC DNA]</scope>
</reference>
<dbReference type="AlphaFoldDB" id="A0A6H5HTX9"/>
<keyword evidence="2" id="KW-1185">Reference proteome</keyword>
<dbReference type="Proteomes" id="UP000479190">
    <property type="component" value="Unassembled WGS sequence"/>
</dbReference>
<dbReference type="EMBL" id="CADCXV010000213">
    <property type="protein sequence ID" value="CAB0028901.1"/>
    <property type="molecule type" value="Genomic_DNA"/>
</dbReference>
<evidence type="ECO:0000313" key="2">
    <source>
        <dbReference type="Proteomes" id="UP000479190"/>
    </source>
</evidence>
<accession>A0A6H5HTX9</accession>
<sequence length="311" mass="35849">MSFGAGKASRRTDDENNRESYALYYHPLVCALFQLPNDIFVLVHPLLRLAFADGASCGAELVKTSCLATYISRIREPQQQQPKADLYYASFARCGRDRTSIYKRAVLRARQMVHMQARNCNNDATVVVVAFWTCKVRGVIHTNPRTMFIFNARLSKRESSRKTHAKQVGAALLYHRINRRDCKHRRIPRAHVYLVRRVQASYSFYRRTHTQLQLTLAKVVKSLSRIQHTRAGQQQQQPQDRRTRCCTMCCEGRSANRVLYCLHTQAYSCARRLELLVYGVHDPPRIVVVRTLIRTAVAARLYAEISYITIA</sequence>